<dbReference type="InterPro" id="IPR008967">
    <property type="entry name" value="p53-like_TF_DNA-bd_sf"/>
</dbReference>
<dbReference type="Pfam" id="PF00554">
    <property type="entry name" value="RHD_DNA_bind"/>
    <property type="match status" value="1"/>
</dbReference>
<protein>
    <recommendedName>
        <fullName evidence="1">RHD domain-containing protein</fullName>
    </recommendedName>
</protein>
<dbReference type="AlphaFoldDB" id="A0A7R9G043"/>
<dbReference type="GO" id="GO:0005634">
    <property type="term" value="C:nucleus"/>
    <property type="evidence" value="ECO:0007669"/>
    <property type="project" value="TreeGrafter"/>
</dbReference>
<dbReference type="PROSITE" id="PS01204">
    <property type="entry name" value="REL_1"/>
    <property type="match status" value="1"/>
</dbReference>
<dbReference type="GO" id="GO:0007249">
    <property type="term" value="P:canonical NF-kappaB signal transduction"/>
    <property type="evidence" value="ECO:0007669"/>
    <property type="project" value="TreeGrafter"/>
</dbReference>
<evidence type="ECO:0000259" key="1">
    <source>
        <dbReference type="PROSITE" id="PS50254"/>
    </source>
</evidence>
<dbReference type="GO" id="GO:0005737">
    <property type="term" value="C:cytoplasm"/>
    <property type="evidence" value="ECO:0007669"/>
    <property type="project" value="InterPro"/>
</dbReference>
<dbReference type="GO" id="GO:0000981">
    <property type="term" value="F:DNA-binding transcription factor activity, RNA polymerase II-specific"/>
    <property type="evidence" value="ECO:0007669"/>
    <property type="project" value="TreeGrafter"/>
</dbReference>
<dbReference type="InterPro" id="IPR037059">
    <property type="entry name" value="RHD_DNA_bind_dom_sf"/>
</dbReference>
<dbReference type="GO" id="GO:0045087">
    <property type="term" value="P:innate immune response"/>
    <property type="evidence" value="ECO:0007669"/>
    <property type="project" value="TreeGrafter"/>
</dbReference>
<dbReference type="GO" id="GO:0038061">
    <property type="term" value="P:non-canonical NF-kappaB signal transduction"/>
    <property type="evidence" value="ECO:0007669"/>
    <property type="project" value="TreeGrafter"/>
</dbReference>
<organism evidence="2">
    <name type="scientific">Timema shepardi</name>
    <name type="common">Walking stick</name>
    <dbReference type="NCBI Taxonomy" id="629360"/>
    <lineage>
        <taxon>Eukaryota</taxon>
        <taxon>Metazoa</taxon>
        <taxon>Ecdysozoa</taxon>
        <taxon>Arthropoda</taxon>
        <taxon>Hexapoda</taxon>
        <taxon>Insecta</taxon>
        <taxon>Pterygota</taxon>
        <taxon>Neoptera</taxon>
        <taxon>Polyneoptera</taxon>
        <taxon>Phasmatodea</taxon>
        <taxon>Timematodea</taxon>
        <taxon>Timematoidea</taxon>
        <taxon>Timematidae</taxon>
        <taxon>Timema</taxon>
    </lineage>
</organism>
<dbReference type="PANTHER" id="PTHR24169">
    <property type="entry name" value="NUCLEAR FACTOR NF-KAPPA-B PROTEIN"/>
    <property type="match status" value="1"/>
</dbReference>
<name>A0A7R9G043_TIMSH</name>
<dbReference type="GO" id="GO:0000978">
    <property type="term" value="F:RNA polymerase II cis-regulatory region sequence-specific DNA binding"/>
    <property type="evidence" value="ECO:0007669"/>
    <property type="project" value="TreeGrafter"/>
</dbReference>
<accession>A0A7R9G043</accession>
<dbReference type="PANTHER" id="PTHR24169:SF25">
    <property type="entry name" value="DORSAL-RELATED IMMUNITY FACTOR DIF-RELATED"/>
    <property type="match status" value="1"/>
</dbReference>
<feature type="domain" description="RHD" evidence="1">
    <location>
        <begin position="112"/>
        <end position="163"/>
    </location>
</feature>
<dbReference type="GO" id="GO:0033554">
    <property type="term" value="P:cellular response to stress"/>
    <property type="evidence" value="ECO:0007669"/>
    <property type="project" value="TreeGrafter"/>
</dbReference>
<dbReference type="InterPro" id="IPR011539">
    <property type="entry name" value="RHD_DNA_bind_dom"/>
</dbReference>
<sequence length="163" mass="17498">MEMKGTRDGTVTLYITDEPTCCTRDGPPSPLHANAGTFTPKCGLFCRCWVCNVSVGVLDVSGVAGVMERDSLGNNLNISDIIEVIQMDPDFQDGEPLYGGGGGGTNMEDARKRSAHVKILEQPASKALRFRYECEGRSAGSIPGVNSTPENKTFPSIQVRLLS</sequence>
<gene>
    <name evidence="2" type="ORF">TSIB3V08_LOCUS5525</name>
</gene>
<dbReference type="GO" id="GO:0045944">
    <property type="term" value="P:positive regulation of transcription by RNA polymerase II"/>
    <property type="evidence" value="ECO:0007669"/>
    <property type="project" value="TreeGrafter"/>
</dbReference>
<dbReference type="InterPro" id="IPR000451">
    <property type="entry name" value="NFkB/Dor"/>
</dbReference>
<dbReference type="GO" id="GO:0034097">
    <property type="term" value="P:response to cytokine"/>
    <property type="evidence" value="ECO:0007669"/>
    <property type="project" value="TreeGrafter"/>
</dbReference>
<evidence type="ECO:0000313" key="2">
    <source>
        <dbReference type="EMBL" id="CAD7261385.1"/>
    </source>
</evidence>
<dbReference type="InterPro" id="IPR030492">
    <property type="entry name" value="RHD_CS"/>
</dbReference>
<proteinExistence type="predicted"/>
<dbReference type="EMBL" id="OC002165">
    <property type="protein sequence ID" value="CAD7261385.1"/>
    <property type="molecule type" value="Genomic_DNA"/>
</dbReference>
<dbReference type="Gene3D" id="2.60.40.340">
    <property type="entry name" value="Rel homology domain (RHD), DNA-binding domain"/>
    <property type="match status" value="1"/>
</dbReference>
<dbReference type="SUPFAM" id="SSF49417">
    <property type="entry name" value="p53-like transcription factors"/>
    <property type="match status" value="1"/>
</dbReference>
<reference evidence="2" key="1">
    <citation type="submission" date="2020-11" db="EMBL/GenBank/DDBJ databases">
        <authorList>
            <person name="Tran Van P."/>
        </authorList>
    </citation>
    <scope>NUCLEOTIDE SEQUENCE</scope>
</reference>
<dbReference type="PROSITE" id="PS50254">
    <property type="entry name" value="REL_2"/>
    <property type="match status" value="1"/>
</dbReference>